<keyword evidence="3" id="KW-1185">Reference proteome</keyword>
<dbReference type="InterPro" id="IPR009081">
    <property type="entry name" value="PP-bd_ACP"/>
</dbReference>
<reference evidence="2" key="1">
    <citation type="submission" date="2021-04" db="EMBL/GenBank/DDBJ databases">
        <title>Biosynthetic gene clusters of Dactylosporangioum roseum.</title>
        <authorList>
            <person name="Hartkoorn R.C."/>
            <person name="Beaudoing E."/>
            <person name="Hot D."/>
            <person name="Moureu S."/>
        </authorList>
    </citation>
    <scope>NUCLEOTIDE SEQUENCE</scope>
    <source>
        <strain evidence="2">NRRL B-16295</strain>
    </source>
</reference>
<organism evidence="2 3">
    <name type="scientific">Dactylosporangium roseum</name>
    <dbReference type="NCBI Taxonomy" id="47989"/>
    <lineage>
        <taxon>Bacteria</taxon>
        <taxon>Bacillati</taxon>
        <taxon>Actinomycetota</taxon>
        <taxon>Actinomycetes</taxon>
        <taxon>Micromonosporales</taxon>
        <taxon>Micromonosporaceae</taxon>
        <taxon>Dactylosporangium</taxon>
    </lineage>
</organism>
<feature type="domain" description="Carrier" evidence="1">
    <location>
        <begin position="17"/>
        <end position="65"/>
    </location>
</feature>
<protein>
    <submittedName>
        <fullName evidence="2">Acyl carrier protein</fullName>
    </submittedName>
</protein>
<dbReference type="RefSeq" id="WP_260728822.1">
    <property type="nucleotide sequence ID" value="NZ_BAAABS010000089.1"/>
</dbReference>
<dbReference type="Gene3D" id="1.10.1200.10">
    <property type="entry name" value="ACP-like"/>
    <property type="match status" value="1"/>
</dbReference>
<accession>A0ABY5ZEN4</accession>
<dbReference type="Pfam" id="PF00550">
    <property type="entry name" value="PP-binding"/>
    <property type="match status" value="1"/>
</dbReference>
<gene>
    <name evidence="2" type="ORF">Drose_14950</name>
</gene>
<sequence>MTPGPEQIHAVFDRRRRLGQDTNFFEAGFTSALLAETLEDLNALGLPVRLVDLYHHPSVRALAQAFAPPEPPAPHVPPWRR</sequence>
<dbReference type="InterPro" id="IPR036736">
    <property type="entry name" value="ACP-like_sf"/>
</dbReference>
<name>A0ABY5ZEN4_9ACTN</name>
<proteinExistence type="predicted"/>
<dbReference type="Proteomes" id="UP001058271">
    <property type="component" value="Chromosome"/>
</dbReference>
<evidence type="ECO:0000313" key="3">
    <source>
        <dbReference type="Proteomes" id="UP001058271"/>
    </source>
</evidence>
<dbReference type="SUPFAM" id="SSF47336">
    <property type="entry name" value="ACP-like"/>
    <property type="match status" value="1"/>
</dbReference>
<evidence type="ECO:0000313" key="2">
    <source>
        <dbReference type="EMBL" id="UWZ39418.1"/>
    </source>
</evidence>
<dbReference type="EMBL" id="CP073721">
    <property type="protein sequence ID" value="UWZ39418.1"/>
    <property type="molecule type" value="Genomic_DNA"/>
</dbReference>
<evidence type="ECO:0000259" key="1">
    <source>
        <dbReference type="Pfam" id="PF00550"/>
    </source>
</evidence>